<keyword evidence="3" id="KW-1185">Reference proteome</keyword>
<sequence length="268" mass="29731">MRPAVVVVACLLFGLLGGCASTRSFTYEGPDHVRTGACEQRSPEVFAISGEIDAELAQCVRDNFADTTRELALDTEGGSVEAALDIVEVIQGHDLTMRVEGECNSSCANYFLPLAERIVVEPNAMILLHGSVDPWTIHRWRERKAEFMAMQTGRGRTVEEAETSFQQLLTDAEALIVRQAAFADRHGVRPGWLLYRVPGSRQVVGLSDQPTRAVAILVEERMMRSCLPGVEIAPYQKTLERRWTRSLRRIGLFWVRIAPSGRAACTAD</sequence>
<evidence type="ECO:0000256" key="1">
    <source>
        <dbReference type="SAM" id="SignalP"/>
    </source>
</evidence>
<feature type="signal peptide" evidence="1">
    <location>
        <begin position="1"/>
        <end position="20"/>
    </location>
</feature>
<name>A0ABW0FUV9_9CAUL</name>
<dbReference type="EMBL" id="JBHSLF010000049">
    <property type="protein sequence ID" value="MFC5345492.1"/>
    <property type="molecule type" value="Genomic_DNA"/>
</dbReference>
<reference evidence="3" key="1">
    <citation type="journal article" date="2019" name="Int. J. Syst. Evol. Microbiol.">
        <title>The Global Catalogue of Microorganisms (GCM) 10K type strain sequencing project: providing services to taxonomists for standard genome sequencing and annotation.</title>
        <authorList>
            <consortium name="The Broad Institute Genomics Platform"/>
            <consortium name="The Broad Institute Genome Sequencing Center for Infectious Disease"/>
            <person name="Wu L."/>
            <person name="Ma J."/>
        </authorList>
    </citation>
    <scope>NUCLEOTIDE SEQUENCE [LARGE SCALE GENOMIC DNA]</scope>
    <source>
        <strain evidence="3">JCM 12125</strain>
    </source>
</reference>
<evidence type="ECO:0000313" key="2">
    <source>
        <dbReference type="EMBL" id="MFC5345492.1"/>
    </source>
</evidence>
<feature type="chain" id="PRO_5045377950" description="Lipoprotein" evidence="1">
    <location>
        <begin position="21"/>
        <end position="268"/>
    </location>
</feature>
<dbReference type="Proteomes" id="UP001596152">
    <property type="component" value="Unassembled WGS sequence"/>
</dbReference>
<dbReference type="RefSeq" id="WP_374038795.1">
    <property type="nucleotide sequence ID" value="NZ_CP169082.1"/>
</dbReference>
<dbReference type="InterPro" id="IPR029045">
    <property type="entry name" value="ClpP/crotonase-like_dom_sf"/>
</dbReference>
<keyword evidence="1" id="KW-0732">Signal</keyword>
<evidence type="ECO:0008006" key="4">
    <source>
        <dbReference type="Google" id="ProtNLM"/>
    </source>
</evidence>
<accession>A0ABW0FUV9</accession>
<proteinExistence type="predicted"/>
<comment type="caution">
    <text evidence="2">The sequence shown here is derived from an EMBL/GenBank/DDBJ whole genome shotgun (WGS) entry which is preliminary data.</text>
</comment>
<dbReference type="PROSITE" id="PS51257">
    <property type="entry name" value="PROKAR_LIPOPROTEIN"/>
    <property type="match status" value="1"/>
</dbReference>
<dbReference type="Gene3D" id="3.90.226.10">
    <property type="entry name" value="2-enoyl-CoA Hydratase, Chain A, domain 1"/>
    <property type="match status" value="1"/>
</dbReference>
<dbReference type="SUPFAM" id="SSF52096">
    <property type="entry name" value="ClpP/crotonase"/>
    <property type="match status" value="1"/>
</dbReference>
<evidence type="ECO:0000313" key="3">
    <source>
        <dbReference type="Proteomes" id="UP001596152"/>
    </source>
</evidence>
<gene>
    <name evidence="2" type="ORF">ACFPIE_16370</name>
</gene>
<organism evidence="2 3">
    <name type="scientific">Brevundimonas staleyi</name>
    <dbReference type="NCBI Taxonomy" id="74326"/>
    <lineage>
        <taxon>Bacteria</taxon>
        <taxon>Pseudomonadati</taxon>
        <taxon>Pseudomonadota</taxon>
        <taxon>Alphaproteobacteria</taxon>
        <taxon>Caulobacterales</taxon>
        <taxon>Caulobacteraceae</taxon>
        <taxon>Brevundimonas</taxon>
    </lineage>
</organism>
<protein>
    <recommendedName>
        <fullName evidence="4">Lipoprotein</fullName>
    </recommendedName>
</protein>